<dbReference type="PANTHER" id="PTHR32432">
    <property type="entry name" value="CELL DIVISION PROTEIN FTSA-RELATED"/>
    <property type="match status" value="1"/>
</dbReference>
<dbReference type="NCBIfam" id="TIGR01174">
    <property type="entry name" value="ftsA"/>
    <property type="match status" value="1"/>
</dbReference>
<comment type="function">
    <text evidence="6 7">Cell division protein that is involved in the assembly of the Z ring. May serve as a membrane anchor for the Z ring.</text>
</comment>
<dbReference type="Gene3D" id="3.30.1490.110">
    <property type="match status" value="1"/>
</dbReference>
<dbReference type="HAMAP" id="MF_02033">
    <property type="entry name" value="FtsA"/>
    <property type="match status" value="1"/>
</dbReference>
<evidence type="ECO:0000256" key="6">
    <source>
        <dbReference type="HAMAP-Rule" id="MF_02033"/>
    </source>
</evidence>
<dbReference type="InterPro" id="IPR043129">
    <property type="entry name" value="ATPase_NBD"/>
</dbReference>
<dbReference type="InterPro" id="IPR050696">
    <property type="entry name" value="FtsA/MreB"/>
</dbReference>
<evidence type="ECO:0000256" key="3">
    <source>
        <dbReference type="ARBA" id="ARBA00022618"/>
    </source>
</evidence>
<dbReference type="PANTHER" id="PTHR32432:SF4">
    <property type="entry name" value="CELL DIVISION PROTEIN FTSA"/>
    <property type="match status" value="1"/>
</dbReference>
<dbReference type="Pfam" id="PF14450">
    <property type="entry name" value="FtsA"/>
    <property type="match status" value="1"/>
</dbReference>
<dbReference type="PIRSF" id="PIRSF003101">
    <property type="entry name" value="FtsA"/>
    <property type="match status" value="1"/>
</dbReference>
<keyword evidence="2 6" id="KW-1003">Cell membrane</keyword>
<dbReference type="GO" id="GO:0032153">
    <property type="term" value="C:cell division site"/>
    <property type="evidence" value="ECO:0007669"/>
    <property type="project" value="UniProtKB-UniRule"/>
</dbReference>
<evidence type="ECO:0000256" key="7">
    <source>
        <dbReference type="PIRNR" id="PIRNR003101"/>
    </source>
</evidence>
<dbReference type="InterPro" id="IPR003494">
    <property type="entry name" value="SHS2_FtsA"/>
</dbReference>
<dbReference type="InterPro" id="IPR018181">
    <property type="entry name" value="Heat_shock_70_CS"/>
</dbReference>
<name>A0A2W5BX81_9BACT</name>
<dbReference type="Pfam" id="PF02491">
    <property type="entry name" value="SHS2_FTSA"/>
    <property type="match status" value="1"/>
</dbReference>
<keyword evidence="3 6" id="KW-0132">Cell division</keyword>
<evidence type="ECO:0000256" key="5">
    <source>
        <dbReference type="ARBA" id="ARBA00023306"/>
    </source>
</evidence>
<comment type="similarity">
    <text evidence="1">Belongs to the heat shock protein 70 family.</text>
</comment>
<dbReference type="GO" id="GO:0043093">
    <property type="term" value="P:FtsZ-dependent cytokinesis"/>
    <property type="evidence" value="ECO:0007669"/>
    <property type="project" value="UniProtKB-UniRule"/>
</dbReference>
<comment type="caution">
    <text evidence="9">The sequence shown here is derived from an EMBL/GenBank/DDBJ whole genome shotgun (WGS) entry which is preliminary data.</text>
</comment>
<dbReference type="InterPro" id="IPR020823">
    <property type="entry name" value="Cell_div_FtsA"/>
</dbReference>
<comment type="subunit">
    <text evidence="6">Self-interacts. Interacts with FtsZ.</text>
</comment>
<dbReference type="CDD" id="cd24048">
    <property type="entry name" value="ASKHA_NBD_FtsA"/>
    <property type="match status" value="1"/>
</dbReference>
<comment type="similarity">
    <text evidence="6 7">Belongs to the FtsA/MreB family.</text>
</comment>
<protein>
    <recommendedName>
        <fullName evidence="6 7">Cell division protein FtsA</fullName>
    </recommendedName>
</protein>
<feature type="domain" description="SHS2" evidence="8">
    <location>
        <begin position="12"/>
        <end position="204"/>
    </location>
</feature>
<evidence type="ECO:0000313" key="9">
    <source>
        <dbReference type="EMBL" id="PZO87685.1"/>
    </source>
</evidence>
<dbReference type="Proteomes" id="UP000249557">
    <property type="component" value="Unassembled WGS sequence"/>
</dbReference>
<dbReference type="GO" id="GO:0009898">
    <property type="term" value="C:cytoplasmic side of plasma membrane"/>
    <property type="evidence" value="ECO:0007669"/>
    <property type="project" value="UniProtKB-UniRule"/>
</dbReference>
<evidence type="ECO:0000256" key="2">
    <source>
        <dbReference type="ARBA" id="ARBA00022475"/>
    </source>
</evidence>
<proteinExistence type="inferred from homology"/>
<comment type="subcellular location">
    <subcellularLocation>
        <location evidence="6">Cell membrane</location>
        <topology evidence="6">Peripheral membrane protein</topology>
        <orientation evidence="6">Cytoplasmic side</orientation>
    </subcellularLocation>
    <text evidence="6">Localizes to the Z ring in an FtsZ-dependent manner. Targeted to the membrane through a conserved C-terminal amphipathic helix.</text>
</comment>
<dbReference type="EMBL" id="QFNK01000046">
    <property type="protein sequence ID" value="PZO87685.1"/>
    <property type="molecule type" value="Genomic_DNA"/>
</dbReference>
<organism evidence="9 10">
    <name type="scientific">Micavibrio aeruginosavorus</name>
    <dbReference type="NCBI Taxonomy" id="349221"/>
    <lineage>
        <taxon>Bacteria</taxon>
        <taxon>Pseudomonadati</taxon>
        <taxon>Bdellovibrionota</taxon>
        <taxon>Bdellovibrionia</taxon>
        <taxon>Bdellovibrionales</taxon>
        <taxon>Pseudobdellovibrionaceae</taxon>
        <taxon>Micavibrio</taxon>
    </lineage>
</organism>
<dbReference type="SUPFAM" id="SSF53067">
    <property type="entry name" value="Actin-like ATPase domain"/>
    <property type="match status" value="2"/>
</dbReference>
<gene>
    <name evidence="6 9" type="primary">ftsA</name>
    <name evidence="9" type="ORF">DI626_03425</name>
</gene>
<evidence type="ECO:0000313" key="10">
    <source>
        <dbReference type="Proteomes" id="UP000249557"/>
    </source>
</evidence>
<accession>A0A2W5BX81</accession>
<keyword evidence="5 6" id="KW-0131">Cell cycle</keyword>
<evidence type="ECO:0000256" key="4">
    <source>
        <dbReference type="ARBA" id="ARBA00023136"/>
    </source>
</evidence>
<evidence type="ECO:0000256" key="1">
    <source>
        <dbReference type="ARBA" id="ARBA00007381"/>
    </source>
</evidence>
<dbReference type="AlphaFoldDB" id="A0A2W5BX81"/>
<sequence>MKHKLKPKGSILAALDIGSHKIACFIGRIVDDEGAIEVLGVGYQAAKGVKGGAVIDLDQAEGAIRSAVHAAENMAAEAMKGYPLREVIINVPGVHAHSHIMTASIQAAGHSITDNDVRRALAKAQDQVLSADYELIHTIPIGYRIDGHEGIRDPRGMVGNQLDVGIHMVTADLGPLQNMASCIERSHLDIIALGSSAYAAGLACLVEDEMDLGCTVIDLGAGVTSFAVFQGGAMIYSDAIPAGGAHVTNDIAKGLTCSQSDAERLKTLYGSAMVTSGDENELIEVPQLGEHDRHAPNHIPRSLLIGIIQPRLEEILEIVRGRLRDCGLGHIIGRRVVLTGGGSQMPGIRELAQSILDKQVRLGRPIRLSSLPDAVSGPAFATTAGLLTYITERHDEMPAEIMATVEPGSLWERVKYWWKENW</sequence>
<dbReference type="PROSITE" id="PS01036">
    <property type="entry name" value="HSP70_3"/>
    <property type="match status" value="1"/>
</dbReference>
<dbReference type="SMART" id="SM00842">
    <property type="entry name" value="FtsA"/>
    <property type="match status" value="1"/>
</dbReference>
<evidence type="ECO:0000259" key="8">
    <source>
        <dbReference type="SMART" id="SM00842"/>
    </source>
</evidence>
<keyword evidence="4 6" id="KW-0472">Membrane</keyword>
<reference evidence="9 10" key="1">
    <citation type="submission" date="2017-08" db="EMBL/GenBank/DDBJ databases">
        <title>Infants hospitalized years apart are colonized by the same room-sourced microbial strains.</title>
        <authorList>
            <person name="Brooks B."/>
            <person name="Olm M.R."/>
            <person name="Firek B.A."/>
            <person name="Baker R."/>
            <person name="Thomas B.C."/>
            <person name="Morowitz M.J."/>
            <person name="Banfield J.F."/>
        </authorList>
    </citation>
    <scope>NUCLEOTIDE SEQUENCE [LARGE SCALE GENOMIC DNA]</scope>
    <source>
        <strain evidence="9">S2_018_000_R2_104</strain>
    </source>
</reference>
<dbReference type="Gene3D" id="3.30.420.40">
    <property type="match status" value="1"/>
</dbReference>